<evidence type="ECO:0000313" key="1">
    <source>
        <dbReference type="EMBL" id="GES27906.1"/>
    </source>
</evidence>
<comment type="caution">
    <text evidence="1">The sequence shown here is derived from an EMBL/GenBank/DDBJ whole genome shotgun (WGS) entry which is preliminary data.</text>
</comment>
<dbReference type="Proteomes" id="UP000325598">
    <property type="component" value="Unassembled WGS sequence"/>
</dbReference>
<proteinExistence type="predicted"/>
<accession>A0A5J4L9C2</accession>
<name>A0A5J4L9C2_9ACTN</name>
<evidence type="ECO:0000313" key="2">
    <source>
        <dbReference type="Proteomes" id="UP000325598"/>
    </source>
</evidence>
<dbReference type="EMBL" id="BLAG01000004">
    <property type="protein sequence ID" value="GES27906.1"/>
    <property type="molecule type" value="Genomic_DNA"/>
</dbReference>
<organism evidence="1 2">
    <name type="scientific">Streptomyces angustmyceticus</name>
    <dbReference type="NCBI Taxonomy" id="285578"/>
    <lineage>
        <taxon>Bacteria</taxon>
        <taxon>Bacillati</taxon>
        <taxon>Actinomycetota</taxon>
        <taxon>Actinomycetes</taxon>
        <taxon>Kitasatosporales</taxon>
        <taxon>Streptomycetaceae</taxon>
        <taxon>Streptomyces</taxon>
    </lineage>
</organism>
<dbReference type="AlphaFoldDB" id="A0A5J4L9C2"/>
<reference evidence="1 2" key="1">
    <citation type="submission" date="2019-10" db="EMBL/GenBank/DDBJ databases">
        <title>Whole genome shotgun sequence of Streptomyces angustmyceticus NBRC 3934.</title>
        <authorList>
            <person name="Hosoyama A."/>
            <person name="Ichikawa N."/>
            <person name="Kimura A."/>
            <person name="Kitahashi Y."/>
            <person name="Komaki H."/>
            <person name="Uohara A."/>
        </authorList>
    </citation>
    <scope>NUCLEOTIDE SEQUENCE [LARGE SCALE GENOMIC DNA]</scope>
    <source>
        <strain evidence="1 2">NBRC 3934</strain>
    </source>
</reference>
<keyword evidence="2" id="KW-1185">Reference proteome</keyword>
<protein>
    <submittedName>
        <fullName evidence="1">Uncharacterized protein</fullName>
    </submittedName>
</protein>
<sequence>MSNQDRWKWAIVIKLVGSGQELTFDGGANVSVAAGDDLLPHVIEAIKPKIPKGVGFTIVNFYPTPVR</sequence>
<dbReference type="GeneID" id="96749699"/>
<gene>
    <name evidence="1" type="ORF">San01_03930</name>
</gene>
<dbReference type="RefSeq" id="WP_086719317.1">
    <property type="nucleotide sequence ID" value="NZ_BLAG01000004.1"/>
</dbReference>